<keyword evidence="3" id="KW-1185">Reference proteome</keyword>
<dbReference type="SUPFAM" id="SSF82153">
    <property type="entry name" value="FAS1 domain"/>
    <property type="match status" value="1"/>
</dbReference>
<dbReference type="Proteomes" id="UP000502502">
    <property type="component" value="Chromosome"/>
</dbReference>
<dbReference type="InterPro" id="IPR000782">
    <property type="entry name" value="FAS1_domain"/>
</dbReference>
<dbReference type="SMART" id="SM00554">
    <property type="entry name" value="FAS1"/>
    <property type="match status" value="1"/>
</dbReference>
<dbReference type="Gene3D" id="2.30.180.10">
    <property type="entry name" value="FAS1 domain"/>
    <property type="match status" value="1"/>
</dbReference>
<dbReference type="PANTHER" id="PTHR10900">
    <property type="entry name" value="PERIOSTIN-RELATED"/>
    <property type="match status" value="1"/>
</dbReference>
<evidence type="ECO:0000313" key="2">
    <source>
        <dbReference type="EMBL" id="QIL01499.1"/>
    </source>
</evidence>
<protein>
    <submittedName>
        <fullName evidence="2">Fasciclin domain-containing protein</fullName>
    </submittedName>
</protein>
<dbReference type="InterPro" id="IPR036378">
    <property type="entry name" value="FAS1_dom_sf"/>
</dbReference>
<proteinExistence type="predicted"/>
<evidence type="ECO:0000313" key="3">
    <source>
        <dbReference type="Proteomes" id="UP000502502"/>
    </source>
</evidence>
<reference evidence="2 3" key="1">
    <citation type="submission" date="2020-03" db="EMBL/GenBank/DDBJ databases">
        <title>Sphingomonas sp. nov., isolated from fish.</title>
        <authorList>
            <person name="Hyun D.-W."/>
            <person name="Bae J.-W."/>
        </authorList>
    </citation>
    <scope>NUCLEOTIDE SEQUENCE [LARGE SCALE GENOMIC DNA]</scope>
    <source>
        <strain evidence="2 3">HDW15C</strain>
    </source>
</reference>
<feature type="domain" description="FAS1" evidence="1">
    <location>
        <begin position="38"/>
        <end position="179"/>
    </location>
</feature>
<organism evidence="2 3">
    <name type="scientific">Sphingomonas sinipercae</name>
    <dbReference type="NCBI Taxonomy" id="2714944"/>
    <lineage>
        <taxon>Bacteria</taxon>
        <taxon>Pseudomonadati</taxon>
        <taxon>Pseudomonadota</taxon>
        <taxon>Alphaproteobacteria</taxon>
        <taxon>Sphingomonadales</taxon>
        <taxon>Sphingomonadaceae</taxon>
        <taxon>Sphingomonas</taxon>
    </lineage>
</organism>
<sequence>MIKQVLPLVACAALALQGCDGKGADNRSTEQSSAAKDAAGSKTIAAGLDQNGAFFKALKSVGLDATLAGQGPYTVLVPADQALAGLPQGEAAQPQDRARVTGILTNHILPGTILAADIGNAIDAGKGKAQLATMGGGTITATKDGDTIVLTDAAGGKATVTGSDERFSNGVVHRISGVLQPAQAEKAAPAAG</sequence>
<dbReference type="InterPro" id="IPR050904">
    <property type="entry name" value="Adhesion/Biosynth-related"/>
</dbReference>
<name>A0A6G7ZKP9_9SPHN</name>
<dbReference type="Pfam" id="PF02469">
    <property type="entry name" value="Fasciclin"/>
    <property type="match status" value="1"/>
</dbReference>
<dbReference type="AlphaFoldDB" id="A0A6G7ZKP9"/>
<dbReference type="PROSITE" id="PS51257">
    <property type="entry name" value="PROKAR_LIPOPROTEIN"/>
    <property type="match status" value="1"/>
</dbReference>
<dbReference type="EMBL" id="CP049871">
    <property type="protein sequence ID" value="QIL01499.1"/>
    <property type="molecule type" value="Genomic_DNA"/>
</dbReference>
<dbReference type="RefSeq" id="WP_166092078.1">
    <property type="nucleotide sequence ID" value="NZ_CP049871.1"/>
</dbReference>
<evidence type="ECO:0000259" key="1">
    <source>
        <dbReference type="PROSITE" id="PS50213"/>
    </source>
</evidence>
<accession>A0A6G7ZKP9</accession>
<dbReference type="KEGG" id="ssin:G7078_00970"/>
<dbReference type="PROSITE" id="PS50213">
    <property type="entry name" value="FAS1"/>
    <property type="match status" value="1"/>
</dbReference>
<gene>
    <name evidence="2" type="ORF">G7078_00970</name>
</gene>